<dbReference type="AlphaFoldDB" id="A0A839E552"/>
<dbReference type="InterPro" id="IPR028202">
    <property type="entry name" value="Reductase_C"/>
</dbReference>
<dbReference type="InterPro" id="IPR023753">
    <property type="entry name" value="FAD/NAD-binding_dom"/>
</dbReference>
<gene>
    <name evidence="7" type="ORF">FHX53_001086</name>
</gene>
<evidence type="ECO:0000313" key="7">
    <source>
        <dbReference type="EMBL" id="MBA8847501.1"/>
    </source>
</evidence>
<dbReference type="Pfam" id="PF14759">
    <property type="entry name" value="Reductase_C"/>
    <property type="match status" value="1"/>
</dbReference>
<dbReference type="GO" id="GO:0016651">
    <property type="term" value="F:oxidoreductase activity, acting on NAD(P)H"/>
    <property type="evidence" value="ECO:0007669"/>
    <property type="project" value="TreeGrafter"/>
</dbReference>
<accession>A0A839E552</accession>
<dbReference type="InterPro" id="IPR016156">
    <property type="entry name" value="FAD/NAD-linked_Rdtase_dimer_sf"/>
</dbReference>
<dbReference type="EMBL" id="JACGWX010000002">
    <property type="protein sequence ID" value="MBA8847501.1"/>
    <property type="molecule type" value="Genomic_DNA"/>
</dbReference>
<evidence type="ECO:0000256" key="2">
    <source>
        <dbReference type="ARBA" id="ARBA00022630"/>
    </source>
</evidence>
<dbReference type="SUPFAM" id="SSF55424">
    <property type="entry name" value="FAD/NAD-linked reductases, dimerisation (C-terminal) domain"/>
    <property type="match status" value="1"/>
</dbReference>
<feature type="domain" description="FAD/NAD(P)-binding" evidence="5">
    <location>
        <begin position="2"/>
        <end position="299"/>
    </location>
</feature>
<dbReference type="RefSeq" id="WP_182490333.1">
    <property type="nucleotide sequence ID" value="NZ_BAAAOV010000010.1"/>
</dbReference>
<dbReference type="Gene3D" id="3.50.50.60">
    <property type="entry name" value="FAD/NAD(P)-binding domain"/>
    <property type="match status" value="2"/>
</dbReference>
<comment type="cofactor">
    <cofactor evidence="1">
        <name>FAD</name>
        <dbReference type="ChEBI" id="CHEBI:57692"/>
    </cofactor>
</comment>
<dbReference type="SUPFAM" id="SSF51905">
    <property type="entry name" value="FAD/NAD(P)-binding domain"/>
    <property type="match status" value="2"/>
</dbReference>
<dbReference type="PRINTS" id="PR00411">
    <property type="entry name" value="PNDRDTASEI"/>
</dbReference>
<dbReference type="Proteomes" id="UP000585905">
    <property type="component" value="Unassembled WGS sequence"/>
</dbReference>
<evidence type="ECO:0000313" key="8">
    <source>
        <dbReference type="Proteomes" id="UP000585905"/>
    </source>
</evidence>
<feature type="domain" description="Reductase C-terminal" evidence="6">
    <location>
        <begin position="322"/>
        <end position="386"/>
    </location>
</feature>
<organism evidence="7 8">
    <name type="scientific">Microcella alkalica</name>
    <dbReference type="NCBI Taxonomy" id="355930"/>
    <lineage>
        <taxon>Bacteria</taxon>
        <taxon>Bacillati</taxon>
        <taxon>Actinomycetota</taxon>
        <taxon>Actinomycetes</taxon>
        <taxon>Micrococcales</taxon>
        <taxon>Microbacteriaceae</taxon>
        <taxon>Microcella</taxon>
    </lineage>
</organism>
<comment type="caution">
    <text evidence="7">The sequence shown here is derived from an EMBL/GenBank/DDBJ whole genome shotgun (WGS) entry which is preliminary data.</text>
</comment>
<evidence type="ECO:0000256" key="4">
    <source>
        <dbReference type="ARBA" id="ARBA00023002"/>
    </source>
</evidence>
<proteinExistence type="predicted"/>
<dbReference type="PANTHER" id="PTHR43557:SF2">
    <property type="entry name" value="RIESKE DOMAIN-CONTAINING PROTEIN-RELATED"/>
    <property type="match status" value="1"/>
</dbReference>
<keyword evidence="2" id="KW-0285">Flavoprotein</keyword>
<keyword evidence="3" id="KW-0274">FAD</keyword>
<evidence type="ECO:0000256" key="1">
    <source>
        <dbReference type="ARBA" id="ARBA00001974"/>
    </source>
</evidence>
<dbReference type="PRINTS" id="PR00368">
    <property type="entry name" value="FADPNR"/>
</dbReference>
<dbReference type="Gene3D" id="3.30.390.30">
    <property type="match status" value="1"/>
</dbReference>
<protein>
    <submittedName>
        <fullName evidence="7">NADPH-dependent 2,4-dienoyl-CoA reductase/sulfur reductase-like enzyme</fullName>
    </submittedName>
</protein>
<reference evidence="7 8" key="1">
    <citation type="submission" date="2020-07" db="EMBL/GenBank/DDBJ databases">
        <title>Sequencing the genomes of 1000 actinobacteria strains.</title>
        <authorList>
            <person name="Klenk H.-P."/>
        </authorList>
    </citation>
    <scope>NUCLEOTIDE SEQUENCE [LARGE SCALE GENOMIC DNA]</scope>
    <source>
        <strain evidence="7 8">DSM 19663</strain>
    </source>
</reference>
<dbReference type="InterPro" id="IPR036188">
    <property type="entry name" value="FAD/NAD-bd_sf"/>
</dbReference>
<name>A0A839E552_9MICO</name>
<dbReference type="Pfam" id="PF07992">
    <property type="entry name" value="Pyr_redox_2"/>
    <property type="match status" value="1"/>
</dbReference>
<dbReference type="InterPro" id="IPR050446">
    <property type="entry name" value="FAD-oxidoreductase/Apoptosis"/>
</dbReference>
<keyword evidence="4" id="KW-0560">Oxidoreductase</keyword>
<sequence length="407" mass="42473">MVIVGASVAGVRTAQALRAEGYAGTITMLDAESAEPYDKPPLSKNLLTGAASADDVRLFGEGEAHELEIDLRLGVRAVSLDLGARTVVCESGERFPFSQLVIASGARARRPAWASLTGVFTLRSMADAAAIRERLVPGSTVAIVGAGFIGAELASAAQAAGVQATLIDPLATPLARILGSEVGALLADWHRSKVATEFGVGVTDVSPEAGSLRVTLSDGRRLNADTVLVGIGVELNVEWLLDSPIHLDGGVLCDASGRALDAWGDPVPDVFAVGDVSRWFAPGRGAHVRVEHWTNAVEQSQVVARAVVDPGGAAAHHPSFAVWSDQFGSKIQMSGYTQAEDVVVVIDGERWVALYADGGSLVGVVTVNWPRLQMLARRTIASGGTRDVMVEQAQALREHAAAARPGG</sequence>
<dbReference type="PANTHER" id="PTHR43557">
    <property type="entry name" value="APOPTOSIS-INDUCING FACTOR 1"/>
    <property type="match status" value="1"/>
</dbReference>
<evidence type="ECO:0000256" key="3">
    <source>
        <dbReference type="ARBA" id="ARBA00022827"/>
    </source>
</evidence>
<evidence type="ECO:0000259" key="6">
    <source>
        <dbReference type="Pfam" id="PF14759"/>
    </source>
</evidence>
<evidence type="ECO:0000259" key="5">
    <source>
        <dbReference type="Pfam" id="PF07992"/>
    </source>
</evidence>
<dbReference type="GO" id="GO:0005737">
    <property type="term" value="C:cytoplasm"/>
    <property type="evidence" value="ECO:0007669"/>
    <property type="project" value="TreeGrafter"/>
</dbReference>
<keyword evidence="8" id="KW-1185">Reference proteome</keyword>